<dbReference type="InterPro" id="IPR004038">
    <property type="entry name" value="Ribosomal_eL8/eL30/eS12/Gad45"/>
</dbReference>
<reference evidence="2 3" key="1">
    <citation type="submission" date="2023-10" db="EMBL/GenBank/DDBJ databases">
        <title>Veillonella sp. nov., isolated from a pig farm feces dump.</title>
        <authorList>
            <person name="Chang Y.-H."/>
        </authorList>
    </citation>
    <scope>NUCLEOTIDE SEQUENCE [LARGE SCALE GENOMIC DNA]</scope>
    <source>
        <strain evidence="2 3">YH-vei2233</strain>
    </source>
</reference>
<dbReference type="Pfam" id="PF01248">
    <property type="entry name" value="Ribosomal_L7Ae"/>
    <property type="match status" value="1"/>
</dbReference>
<dbReference type="RefSeq" id="WP_317329936.1">
    <property type="nucleotide sequence ID" value="NZ_JAWJZA010000003.1"/>
</dbReference>
<comment type="caution">
    <text evidence="2">The sequence shown here is derived from an EMBL/GenBank/DDBJ whole genome shotgun (WGS) entry which is preliminary data.</text>
</comment>
<evidence type="ECO:0000259" key="1">
    <source>
        <dbReference type="Pfam" id="PF01248"/>
    </source>
</evidence>
<dbReference type="Proteomes" id="UP001272515">
    <property type="component" value="Unassembled WGS sequence"/>
</dbReference>
<gene>
    <name evidence="2" type="ORF">RVY80_05925</name>
</gene>
<evidence type="ECO:0000313" key="3">
    <source>
        <dbReference type="Proteomes" id="UP001272515"/>
    </source>
</evidence>
<protein>
    <submittedName>
        <fullName evidence="2">Ribosomal L7Ae/L30e/S12e/Gadd45 family protein</fullName>
    </submittedName>
</protein>
<accession>A0ABU3Z900</accession>
<dbReference type="Gene3D" id="3.30.1330.30">
    <property type="match status" value="1"/>
</dbReference>
<keyword evidence="3" id="KW-1185">Reference proteome</keyword>
<dbReference type="InterPro" id="IPR029064">
    <property type="entry name" value="Ribosomal_eL30-like_sf"/>
</dbReference>
<feature type="domain" description="Ribosomal protein eL8/eL30/eS12/Gadd45" evidence="1">
    <location>
        <begin position="6"/>
        <end position="92"/>
    </location>
</feature>
<dbReference type="EMBL" id="JAWJZB010000006">
    <property type="protein sequence ID" value="MDV5088385.1"/>
    <property type="molecule type" value="Genomic_DNA"/>
</dbReference>
<sequence length="102" mass="11271">MNHKIINLLGLAQRAGKLTSGDFIVEKSIKKRDAKLVFLAIDTASNNEKKYKELTTACGVPVIQVLTKKQLGQAIGKEMRVVVAVEDDGFARAMQRELTIED</sequence>
<dbReference type="SUPFAM" id="SSF55315">
    <property type="entry name" value="L30e-like"/>
    <property type="match status" value="1"/>
</dbReference>
<organism evidence="2 3">
    <name type="scientific">Veillonella absiana</name>
    <dbReference type="NCBI Taxonomy" id="3079305"/>
    <lineage>
        <taxon>Bacteria</taxon>
        <taxon>Bacillati</taxon>
        <taxon>Bacillota</taxon>
        <taxon>Negativicutes</taxon>
        <taxon>Veillonellales</taxon>
        <taxon>Veillonellaceae</taxon>
        <taxon>Veillonella</taxon>
    </lineage>
</organism>
<evidence type="ECO:0000313" key="2">
    <source>
        <dbReference type="EMBL" id="MDV5088385.1"/>
    </source>
</evidence>
<proteinExistence type="predicted"/>
<name>A0ABU3Z900_9FIRM</name>